<evidence type="ECO:0000313" key="3">
    <source>
        <dbReference type="Proteomes" id="UP000235786"/>
    </source>
</evidence>
<reference evidence="2 3" key="1">
    <citation type="submission" date="2016-04" db="EMBL/GenBank/DDBJ databases">
        <title>A degradative enzymes factory behind the ericoid mycorrhizal symbiosis.</title>
        <authorList>
            <consortium name="DOE Joint Genome Institute"/>
            <person name="Martino E."/>
            <person name="Morin E."/>
            <person name="Grelet G."/>
            <person name="Kuo A."/>
            <person name="Kohler A."/>
            <person name="Daghino S."/>
            <person name="Barry K."/>
            <person name="Choi C."/>
            <person name="Cichocki N."/>
            <person name="Clum A."/>
            <person name="Copeland A."/>
            <person name="Hainaut M."/>
            <person name="Haridas S."/>
            <person name="Labutti K."/>
            <person name="Lindquist E."/>
            <person name="Lipzen A."/>
            <person name="Khouja H.-R."/>
            <person name="Murat C."/>
            <person name="Ohm R."/>
            <person name="Olson A."/>
            <person name="Spatafora J."/>
            <person name="Veneault-Fourrey C."/>
            <person name="Henrissat B."/>
            <person name="Grigoriev I."/>
            <person name="Martin F."/>
            <person name="Perotto S."/>
        </authorList>
    </citation>
    <scope>NUCLEOTIDE SEQUENCE [LARGE SCALE GENOMIC DNA]</scope>
    <source>
        <strain evidence="2 3">F</strain>
    </source>
</reference>
<sequence length="648" mass="73542">MEIGGGSETIQCGAFSISATKNLIRALRVLRHPAKSRWLWVDALCINQKDLDEKSKQIPMMRDIYSGATMVLVWLGEGSVMNEAALEVIQSLALLCLQRLKGHLHETPVPGIAQMLRERPKGSLFTSDKDIYWTSRRSDWRVKPYALPRRPELSDDAIFKFEDRKLWQKIDTMFASSYFERSWVIQEVAVGREVFIVSTEWTMPWDVFARAYEGRSLLLFHPIEEYSRLDSGLAFSAIRDARRRYRNPDVPWDLASVLTTFAYSKQKFPEDHIYAALGLVKVRSSGVLAIIPDYRKKAEEVFLETATSIINERQDLYLWGTQTLSSRRNMKSLPSWVPDWTAAPTEAATEYYSQASADLFPGFPMIYGQSLCVQGHILDKADQVLPMDGREKLDEIFSRLAGRPLGKTIYGPFGPYLGGNNGSLEDAAPISLPIINTSKKIIHFAKLLASILTDLKQLIHALDCVVLPPHPLDNSILCLEALWSVFKPHSRVRPRPSTPLGEKLFLAFCWVDRMMLQGRWASMPLTLPKGFGMWVQAALTILHSENNAMTGQLRELCAEHMETALLQEEYISYTKEELILTKRGYLGRVPEGVVKPGHVVAILGGASIPYVLEKREDHYCLISHVYVEGIMNMKTLPKEMKLERIHIE</sequence>
<dbReference type="PANTHER" id="PTHR24148">
    <property type="entry name" value="ANKYRIN REPEAT DOMAIN-CONTAINING PROTEIN 39 HOMOLOG-RELATED"/>
    <property type="match status" value="1"/>
</dbReference>
<dbReference type="OrthoDB" id="3553147at2759"/>
<gene>
    <name evidence="2" type="ORF">L207DRAFT_533223</name>
</gene>
<dbReference type="InterPro" id="IPR010730">
    <property type="entry name" value="HET"/>
</dbReference>
<dbReference type="EMBL" id="KZ613951">
    <property type="protein sequence ID" value="PMD36364.1"/>
    <property type="molecule type" value="Genomic_DNA"/>
</dbReference>
<dbReference type="InterPro" id="IPR052895">
    <property type="entry name" value="HetReg/Transcr_Mod"/>
</dbReference>
<dbReference type="Pfam" id="PF06985">
    <property type="entry name" value="HET"/>
    <property type="match status" value="1"/>
</dbReference>
<dbReference type="STRING" id="1149755.A0A2J6RCX8"/>
<organism evidence="2 3">
    <name type="scientific">Hyaloscypha variabilis (strain UAMH 11265 / GT02V1 / F)</name>
    <name type="common">Meliniomyces variabilis</name>
    <dbReference type="NCBI Taxonomy" id="1149755"/>
    <lineage>
        <taxon>Eukaryota</taxon>
        <taxon>Fungi</taxon>
        <taxon>Dikarya</taxon>
        <taxon>Ascomycota</taxon>
        <taxon>Pezizomycotina</taxon>
        <taxon>Leotiomycetes</taxon>
        <taxon>Helotiales</taxon>
        <taxon>Hyaloscyphaceae</taxon>
        <taxon>Hyaloscypha</taxon>
        <taxon>Hyaloscypha variabilis</taxon>
    </lineage>
</organism>
<accession>A0A2J6RCX8</accession>
<feature type="domain" description="Heterokaryon incompatibility" evidence="1">
    <location>
        <begin position="8"/>
        <end position="187"/>
    </location>
</feature>
<proteinExistence type="predicted"/>
<dbReference type="Proteomes" id="UP000235786">
    <property type="component" value="Unassembled WGS sequence"/>
</dbReference>
<dbReference type="AlphaFoldDB" id="A0A2J6RCX8"/>
<dbReference type="PANTHER" id="PTHR24148:SF64">
    <property type="entry name" value="HETEROKARYON INCOMPATIBILITY DOMAIN-CONTAINING PROTEIN"/>
    <property type="match status" value="1"/>
</dbReference>
<evidence type="ECO:0000259" key="1">
    <source>
        <dbReference type="Pfam" id="PF06985"/>
    </source>
</evidence>
<keyword evidence="3" id="KW-1185">Reference proteome</keyword>
<evidence type="ECO:0000313" key="2">
    <source>
        <dbReference type="EMBL" id="PMD36364.1"/>
    </source>
</evidence>
<dbReference type="Pfam" id="PF26639">
    <property type="entry name" value="Het-6_barrel"/>
    <property type="match status" value="1"/>
</dbReference>
<protein>
    <recommendedName>
        <fullName evidence="1">Heterokaryon incompatibility domain-containing protein</fullName>
    </recommendedName>
</protein>
<name>A0A2J6RCX8_HYAVF</name>